<feature type="transmembrane region" description="Helical" evidence="10">
    <location>
        <begin position="207"/>
        <end position="225"/>
    </location>
</feature>
<feature type="transmembrane region" description="Helical" evidence="10">
    <location>
        <begin position="240"/>
        <end position="261"/>
    </location>
</feature>
<dbReference type="EMBL" id="CP089275">
    <property type="protein sequence ID" value="USP75212.1"/>
    <property type="molecule type" value="Genomic_DNA"/>
</dbReference>
<dbReference type="SUPFAM" id="SSF48140">
    <property type="entry name" value="Ribosomal protein L19 (L19e)"/>
    <property type="match status" value="1"/>
</dbReference>
<feature type="compositionally biased region" description="Polar residues" evidence="9">
    <location>
        <begin position="1"/>
        <end position="10"/>
    </location>
</feature>
<keyword evidence="5 10" id="KW-1133">Transmembrane helix</keyword>
<feature type="region of interest" description="Disordered" evidence="9">
    <location>
        <begin position="1"/>
        <end position="23"/>
    </location>
</feature>
<feature type="compositionally biased region" description="Basic and acidic residues" evidence="9">
    <location>
        <begin position="1212"/>
        <end position="1234"/>
    </location>
</feature>
<keyword evidence="13" id="KW-1185">Reference proteome</keyword>
<keyword evidence="6 10" id="KW-0472">Membrane</keyword>
<dbReference type="Pfam" id="PF13515">
    <property type="entry name" value="FUSC_2"/>
    <property type="match status" value="1"/>
</dbReference>
<dbReference type="AlphaFoldDB" id="A0A9Q8Z3U5"/>
<feature type="transmembrane region" description="Helical" evidence="10">
    <location>
        <begin position="100"/>
        <end position="119"/>
    </location>
</feature>
<feature type="domain" description="Large ribosomal subunit protein eL19" evidence="11">
    <location>
        <begin position="1059"/>
        <end position="1202"/>
    </location>
</feature>
<dbReference type="InterPro" id="IPR057260">
    <property type="entry name" value="Ribosomal_L19e_C"/>
</dbReference>
<feature type="transmembrane region" description="Helical" evidence="10">
    <location>
        <begin position="777"/>
        <end position="796"/>
    </location>
</feature>
<dbReference type="FunFam" id="1.10.1200.240:FF:000001">
    <property type="entry name" value="Ribosomal protein L19"/>
    <property type="match status" value="1"/>
</dbReference>
<dbReference type="InterPro" id="IPR000196">
    <property type="entry name" value="Ribosomal_eL19_dom"/>
</dbReference>
<dbReference type="GO" id="GO:0006412">
    <property type="term" value="P:translation"/>
    <property type="evidence" value="ECO:0007669"/>
    <property type="project" value="InterPro"/>
</dbReference>
<dbReference type="InterPro" id="IPR033935">
    <property type="entry name" value="Ribosomal_eL19_euk"/>
</dbReference>
<feature type="transmembrane region" description="Helical" evidence="10">
    <location>
        <begin position="675"/>
        <end position="692"/>
    </location>
</feature>
<keyword evidence="3 10" id="KW-0812">Transmembrane</keyword>
<evidence type="ECO:0000313" key="12">
    <source>
        <dbReference type="EMBL" id="USP75212.1"/>
    </source>
</evidence>
<dbReference type="InterPro" id="IPR057259">
    <property type="entry name" value="Ribosomal_L19e"/>
</dbReference>
<evidence type="ECO:0000256" key="1">
    <source>
        <dbReference type="ARBA" id="ARBA00004141"/>
    </source>
</evidence>
<dbReference type="PROSITE" id="PS00526">
    <property type="entry name" value="RIBOSOMAL_L19E"/>
    <property type="match status" value="1"/>
</dbReference>
<evidence type="ECO:0000256" key="9">
    <source>
        <dbReference type="SAM" id="MobiDB-lite"/>
    </source>
</evidence>
<reference evidence="12" key="1">
    <citation type="submission" date="2021-12" db="EMBL/GenBank/DDBJ databases">
        <title>Curvularia clavata genome.</title>
        <authorList>
            <person name="Cao Y."/>
        </authorList>
    </citation>
    <scope>NUCLEOTIDE SEQUENCE</scope>
    <source>
        <strain evidence="12">Yc1106</strain>
    </source>
</reference>
<feature type="transmembrane region" description="Helical" evidence="10">
    <location>
        <begin position="729"/>
        <end position="745"/>
    </location>
</feature>
<evidence type="ECO:0000256" key="2">
    <source>
        <dbReference type="ARBA" id="ARBA00011082"/>
    </source>
</evidence>
<sequence>MDGDTSQSPAQRRALRPSMRSATMIQPRTGERVKRAFTLRRSRHRRTRSSEILLAPGQFENERYREMSRSELLGEMLKYKYRKICAYATSPTGIGILKCSLAYVLGSLATFVPVIAALLGRNDGKHMVATITVYFHPARSAGSMLEAVMLAFAAFLYATVVSFSSMAVSAYFGNNDLLVVGHVIVLIVFCGGGLGLVGWTKHKLGNPLVNVACSLTSLALITILTKEGAVQAATFSYAKIWQVLKMIIMGCTASTAVSLLVKPTSARKEFRDSFIKTTDAMAEMLNGIALSFLSGSEQDLKSDSYVKASDRLQTTFKTLVKNLGEAKFEHYASGTETEFKINVKLVKCVETLMQSLGGLRSAAETQFTLLAQSESAGASLETIPTNGTVTSSIFSDHAISQSPPQLFSPTLRHSDRHGSVLACIDELPEGSAEASAICSPADSDDESKPANQILARSINLSKSNLTPADIFSVFIAQLGPPMKSLAYTLREVLSELPFGPGPEYNMAINEHFRHSLVDAKALFSEARRDALSGIYANKIPTKTSSAEIAADFEEVAASCGHFSSSLIDFAEDMVGFLDILEELKTNVNRYPRQRTYNWLKFWKNRHNKSSSGDDTDMTYMNRDADLETVGGSREIHNPIYRKSNRGDPYKPENEQPLSYRIWTSLAVFRRDDLKYAVKVGIGAVLWAMWSFIQSTRAFYSTWRGEWGLLSYMLVCSMTIGASNTTGYQRFAGTCLGAVLAIAAWIAADEHAFLLCFFGWIISLFCFYIIVGKGKGPMGRFILLTYNLSALYAYSLSVKDEEDDDDEGGISPEIWEIVLHRVVAVMVGCLWGIIITRIIWPISARRKLKKGTSLLWLKMGLIWKRGPLKTVLESNEHTSRTHSFMSEREELELRRYLSHLEALRVAAAAEFELRGPFPNKSFQIILGATSHLLDSFHAMNVVILRELKASDGEKEALRYTKKEWTELSWRIIMASSMKLAYPLNDVLPNIEHTRDRLLAKVFDFRQQDVGKTVAAAEDYELLYAYALVTAQLAHDLSVIGQEIEKLYGVLSEEDLKLQVNLRTQKRLAASVVGCGKRKIWLDPNEVSEIANANSRQTVRKLVQDGLIIRKPVTMHSRARARELNAARRIGRHRGFGKRKGTKDARMPSQIVWMRRLRVLRRLLVKYRAAGKIDKHLYHELYLLSKGNTFKHKRALVEHIHKAKAEKARERLIKEEMDAKRAKTKAARERRQERVQQKRQAQLGDEE</sequence>
<evidence type="ECO:0000256" key="5">
    <source>
        <dbReference type="ARBA" id="ARBA00022989"/>
    </source>
</evidence>
<name>A0A9Q8Z3U5_CURCL</name>
<dbReference type="GO" id="GO:0022625">
    <property type="term" value="C:cytosolic large ribosomal subunit"/>
    <property type="evidence" value="ECO:0007669"/>
    <property type="project" value="InterPro"/>
</dbReference>
<evidence type="ECO:0000256" key="8">
    <source>
        <dbReference type="RuleBase" id="RU000574"/>
    </source>
</evidence>
<feature type="region of interest" description="Disordered" evidence="9">
    <location>
        <begin position="1212"/>
        <end position="1245"/>
    </location>
</feature>
<comment type="subcellular location">
    <subcellularLocation>
        <location evidence="1">Membrane</location>
        <topology evidence="1">Multi-pass membrane protein</topology>
    </subcellularLocation>
</comment>
<dbReference type="InterPro" id="IPR015972">
    <property type="entry name" value="Ribosomal_eL19_dom1"/>
</dbReference>
<dbReference type="PANTHER" id="PTHR47804:SF1">
    <property type="entry name" value="DUF2421 DOMAIN-CONTAINING PROTEIN"/>
    <property type="match status" value="1"/>
</dbReference>
<dbReference type="InterPro" id="IPR035970">
    <property type="entry name" value="60S_ribosomal_eL19_sf"/>
</dbReference>
<dbReference type="HAMAP" id="MF_01475">
    <property type="entry name" value="Ribosomal_eL19"/>
    <property type="match status" value="1"/>
</dbReference>
<proteinExistence type="inferred from homology"/>
<dbReference type="Proteomes" id="UP001056012">
    <property type="component" value="Chromosome 2"/>
</dbReference>
<keyword evidence="7 8" id="KW-0687">Ribonucleoprotein</keyword>
<dbReference type="SMART" id="SM01416">
    <property type="entry name" value="Ribosomal_L19e"/>
    <property type="match status" value="1"/>
</dbReference>
<protein>
    <recommendedName>
        <fullName evidence="8">Ribosomal protein L19</fullName>
    </recommendedName>
</protein>
<accession>A0A9Q8Z3U5</accession>
<evidence type="ECO:0000259" key="11">
    <source>
        <dbReference type="SMART" id="SM01416"/>
    </source>
</evidence>
<comment type="similarity">
    <text evidence="2 8">Belongs to the eukaryotic ribosomal protein eL19 family.</text>
</comment>
<evidence type="ECO:0000256" key="3">
    <source>
        <dbReference type="ARBA" id="ARBA00022692"/>
    </source>
</evidence>
<dbReference type="VEuPathDB" id="FungiDB:yc1106_02486"/>
<dbReference type="Gene3D" id="1.10.1200.240">
    <property type="match status" value="1"/>
</dbReference>
<feature type="transmembrane region" description="Helical" evidence="10">
    <location>
        <begin position="147"/>
        <end position="172"/>
    </location>
</feature>
<feature type="transmembrane region" description="Helical" evidence="10">
    <location>
        <begin position="178"/>
        <end position="200"/>
    </location>
</feature>
<feature type="transmembrane region" description="Helical" evidence="10">
    <location>
        <begin position="751"/>
        <end position="770"/>
    </location>
</feature>
<evidence type="ECO:0000256" key="4">
    <source>
        <dbReference type="ARBA" id="ARBA00022980"/>
    </source>
</evidence>
<organism evidence="12 13">
    <name type="scientific">Curvularia clavata</name>
    <dbReference type="NCBI Taxonomy" id="95742"/>
    <lineage>
        <taxon>Eukaryota</taxon>
        <taxon>Fungi</taxon>
        <taxon>Dikarya</taxon>
        <taxon>Ascomycota</taxon>
        <taxon>Pezizomycotina</taxon>
        <taxon>Dothideomycetes</taxon>
        <taxon>Pleosporomycetidae</taxon>
        <taxon>Pleosporales</taxon>
        <taxon>Pleosporineae</taxon>
        <taxon>Pleosporaceae</taxon>
        <taxon>Curvularia</taxon>
    </lineage>
</organism>
<keyword evidence="4 8" id="KW-0689">Ribosomal protein</keyword>
<dbReference type="OrthoDB" id="68611at2759"/>
<gene>
    <name evidence="12" type="ORF">yc1106_02486</name>
</gene>
<dbReference type="GO" id="GO:0016020">
    <property type="term" value="C:membrane"/>
    <property type="evidence" value="ECO:0007669"/>
    <property type="project" value="UniProtKB-SubCell"/>
</dbReference>
<dbReference type="NCBIfam" id="NF006343">
    <property type="entry name" value="PRK08570.1"/>
    <property type="match status" value="1"/>
</dbReference>
<evidence type="ECO:0000256" key="7">
    <source>
        <dbReference type="ARBA" id="ARBA00023274"/>
    </source>
</evidence>
<feature type="compositionally biased region" description="Low complexity" evidence="9">
    <location>
        <begin position="1236"/>
        <end position="1245"/>
    </location>
</feature>
<dbReference type="Pfam" id="PF01280">
    <property type="entry name" value="Ribosomal_L19e"/>
    <property type="match status" value="1"/>
</dbReference>
<dbReference type="InterPro" id="IPR049453">
    <property type="entry name" value="Memb_transporter_dom"/>
</dbReference>
<dbReference type="InterPro" id="IPR023638">
    <property type="entry name" value="Ribosomal_eL19_CS"/>
</dbReference>
<dbReference type="CDD" id="cd01417">
    <property type="entry name" value="Ribosomal_L19e_E"/>
    <property type="match status" value="1"/>
</dbReference>
<dbReference type="FunFam" id="1.10.1650.10:FF:000001">
    <property type="entry name" value="Ribosomal protein L19"/>
    <property type="match status" value="1"/>
</dbReference>
<evidence type="ECO:0000256" key="6">
    <source>
        <dbReference type="ARBA" id="ARBA00023136"/>
    </source>
</evidence>
<dbReference type="Pfam" id="PF25476">
    <property type="entry name" value="Ribosomal_L19e_C"/>
    <property type="match status" value="1"/>
</dbReference>
<evidence type="ECO:0000256" key="10">
    <source>
        <dbReference type="SAM" id="Phobius"/>
    </source>
</evidence>
<dbReference type="PANTHER" id="PTHR47804">
    <property type="entry name" value="60S RIBOSOMAL PROTEIN L19"/>
    <property type="match status" value="1"/>
</dbReference>
<dbReference type="GO" id="GO:0003735">
    <property type="term" value="F:structural constituent of ribosome"/>
    <property type="evidence" value="ECO:0007669"/>
    <property type="project" value="InterPro"/>
</dbReference>
<dbReference type="InterPro" id="IPR052430">
    <property type="entry name" value="IVT-Associated"/>
</dbReference>
<evidence type="ECO:0000313" key="13">
    <source>
        <dbReference type="Proteomes" id="UP001056012"/>
    </source>
</evidence>
<feature type="transmembrane region" description="Helical" evidence="10">
    <location>
        <begin position="816"/>
        <end position="839"/>
    </location>
</feature>
<dbReference type="Gene3D" id="1.10.1650.10">
    <property type="match status" value="1"/>
</dbReference>